<evidence type="ECO:0000259" key="2">
    <source>
        <dbReference type="PROSITE" id="PS50987"/>
    </source>
</evidence>
<organism evidence="3 4">
    <name type="scientific">Nannocystis punicea</name>
    <dbReference type="NCBI Taxonomy" id="2995304"/>
    <lineage>
        <taxon>Bacteria</taxon>
        <taxon>Pseudomonadati</taxon>
        <taxon>Myxococcota</taxon>
        <taxon>Polyangia</taxon>
        <taxon>Nannocystales</taxon>
        <taxon>Nannocystaceae</taxon>
        <taxon>Nannocystis</taxon>
    </lineage>
</organism>
<dbReference type="RefSeq" id="WP_269033802.1">
    <property type="nucleotide sequence ID" value="NZ_CP114040.1"/>
</dbReference>
<dbReference type="InterPro" id="IPR036388">
    <property type="entry name" value="WH-like_DNA-bd_sf"/>
</dbReference>
<dbReference type="PROSITE" id="PS50987">
    <property type="entry name" value="HTH_ARSR_2"/>
    <property type="match status" value="1"/>
</dbReference>
<dbReference type="InterPro" id="IPR001845">
    <property type="entry name" value="HTH_ArsR_DNA-bd_dom"/>
</dbReference>
<dbReference type="InterPro" id="IPR036390">
    <property type="entry name" value="WH_DNA-bd_sf"/>
</dbReference>
<reference evidence="3" key="1">
    <citation type="submission" date="2022-11" db="EMBL/GenBank/DDBJ databases">
        <title>Minimal conservation of predation-associated metabolite biosynthetic gene clusters underscores biosynthetic potential of Myxococcota including descriptions for ten novel species: Archangium lansinium sp. nov., Myxococcus landrumus sp. nov., Nannocystis bai.</title>
        <authorList>
            <person name="Ahearne A."/>
            <person name="Stevens C."/>
            <person name="Dowd S."/>
        </authorList>
    </citation>
    <scope>NUCLEOTIDE SEQUENCE</scope>
    <source>
        <strain evidence="3">Fl3</strain>
    </source>
</reference>
<dbReference type="NCBIfam" id="NF033788">
    <property type="entry name" value="HTH_metalloreg"/>
    <property type="match status" value="1"/>
</dbReference>
<evidence type="ECO:0000313" key="3">
    <source>
        <dbReference type="EMBL" id="WAS91439.1"/>
    </source>
</evidence>
<keyword evidence="4" id="KW-1185">Reference proteome</keyword>
<dbReference type="Proteomes" id="UP001164459">
    <property type="component" value="Chromosome"/>
</dbReference>
<dbReference type="Gene3D" id="1.10.10.10">
    <property type="entry name" value="Winged helix-like DNA-binding domain superfamily/Winged helix DNA-binding domain"/>
    <property type="match status" value="1"/>
</dbReference>
<dbReference type="PANTHER" id="PTHR38600">
    <property type="entry name" value="TRANSCRIPTIONAL REGULATORY PROTEIN"/>
    <property type="match status" value="1"/>
</dbReference>
<accession>A0ABY7GWS4</accession>
<dbReference type="PRINTS" id="PR00778">
    <property type="entry name" value="HTHARSR"/>
</dbReference>
<dbReference type="SUPFAM" id="SSF46785">
    <property type="entry name" value="Winged helix' DNA-binding domain"/>
    <property type="match status" value="1"/>
</dbReference>
<protein>
    <submittedName>
        <fullName evidence="3">Metalloregulator ArsR/SmtB family transcription factor</fullName>
    </submittedName>
</protein>
<proteinExistence type="predicted"/>
<feature type="region of interest" description="Disordered" evidence="1">
    <location>
        <begin position="147"/>
        <end position="170"/>
    </location>
</feature>
<dbReference type="SMART" id="SM00418">
    <property type="entry name" value="HTH_ARSR"/>
    <property type="match status" value="1"/>
</dbReference>
<dbReference type="PANTHER" id="PTHR38600:SF2">
    <property type="entry name" value="SLL0088 PROTEIN"/>
    <property type="match status" value="1"/>
</dbReference>
<evidence type="ECO:0000256" key="1">
    <source>
        <dbReference type="SAM" id="MobiDB-lite"/>
    </source>
</evidence>
<sequence length="170" mass="19225">MLDIKPPLRARGVRRATAATRNQLLTRARKHVTSLLHMTCTPAATAETLDAVFFALSDRTRRGLLERLRGAEETAGALAQGFAVTRPAVSRHLRILREAELVVERRRGRERVYTLSPAHLAAATAWLDAYRVFWTARLRDLRDLVESLPDDDEPPAPARTPTTRNKRRTR</sequence>
<evidence type="ECO:0000313" key="4">
    <source>
        <dbReference type="Proteomes" id="UP001164459"/>
    </source>
</evidence>
<gene>
    <name evidence="3" type="ORF">O0S08_35085</name>
</gene>
<dbReference type="CDD" id="cd00090">
    <property type="entry name" value="HTH_ARSR"/>
    <property type="match status" value="1"/>
</dbReference>
<name>A0ABY7GWS4_9BACT</name>
<dbReference type="EMBL" id="CP114040">
    <property type="protein sequence ID" value="WAS91439.1"/>
    <property type="molecule type" value="Genomic_DNA"/>
</dbReference>
<dbReference type="Pfam" id="PF12840">
    <property type="entry name" value="HTH_20"/>
    <property type="match status" value="1"/>
</dbReference>
<dbReference type="InterPro" id="IPR011991">
    <property type="entry name" value="ArsR-like_HTH"/>
</dbReference>
<feature type="domain" description="HTH arsR-type" evidence="2">
    <location>
        <begin position="41"/>
        <end position="135"/>
    </location>
</feature>